<dbReference type="Proteomes" id="UP000237105">
    <property type="component" value="Unassembled WGS sequence"/>
</dbReference>
<evidence type="ECO:0000256" key="1">
    <source>
        <dbReference type="SAM" id="Phobius"/>
    </source>
</evidence>
<name>A0A2P5BVY5_PARAD</name>
<sequence length="114" mass="13385">MVPKVILPCILVFIILFLALKSMKHCFNDPISLSVIFRPKQMLRERIWRKRNATKNQGKKQRKENSTMQKTTMPLLFLLNSITWSLVIGMCSLKVDFRRKMTKNGHQRNNILGI</sequence>
<gene>
    <name evidence="3" type="ORF">PanWU01x14_206290</name>
</gene>
<protein>
    <recommendedName>
        <fullName evidence="5">Transmembrane protein</fullName>
    </recommendedName>
</protein>
<keyword evidence="4" id="KW-1185">Reference proteome</keyword>
<feature type="signal peptide" evidence="2">
    <location>
        <begin position="1"/>
        <end position="26"/>
    </location>
</feature>
<evidence type="ECO:0008006" key="5">
    <source>
        <dbReference type="Google" id="ProtNLM"/>
    </source>
</evidence>
<reference evidence="4" key="1">
    <citation type="submission" date="2016-06" db="EMBL/GenBank/DDBJ databases">
        <title>Parallel loss of symbiosis genes in relatives of nitrogen-fixing non-legume Parasponia.</title>
        <authorList>
            <person name="Van Velzen R."/>
            <person name="Holmer R."/>
            <person name="Bu F."/>
            <person name="Rutten L."/>
            <person name="Van Zeijl A."/>
            <person name="Liu W."/>
            <person name="Santuari L."/>
            <person name="Cao Q."/>
            <person name="Sharma T."/>
            <person name="Shen D."/>
            <person name="Roswanjaya Y."/>
            <person name="Wardhani T."/>
            <person name="Kalhor M.S."/>
            <person name="Jansen J."/>
            <person name="Van den Hoogen J."/>
            <person name="Gungor B."/>
            <person name="Hartog M."/>
            <person name="Hontelez J."/>
            <person name="Verver J."/>
            <person name="Yang W.-C."/>
            <person name="Schijlen E."/>
            <person name="Repin R."/>
            <person name="Schilthuizen M."/>
            <person name="Schranz E."/>
            <person name="Heidstra R."/>
            <person name="Miyata K."/>
            <person name="Fedorova E."/>
            <person name="Kohlen W."/>
            <person name="Bisseling T."/>
            <person name="Smit S."/>
            <person name="Geurts R."/>
        </authorList>
    </citation>
    <scope>NUCLEOTIDE SEQUENCE [LARGE SCALE GENOMIC DNA]</scope>
    <source>
        <strain evidence="4">cv. WU1-14</strain>
    </source>
</reference>
<feature type="chain" id="PRO_5015154250" description="Transmembrane protein" evidence="2">
    <location>
        <begin position="27"/>
        <end position="114"/>
    </location>
</feature>
<comment type="caution">
    <text evidence="3">The sequence shown here is derived from an EMBL/GenBank/DDBJ whole genome shotgun (WGS) entry which is preliminary data.</text>
</comment>
<keyword evidence="1" id="KW-0472">Membrane</keyword>
<keyword evidence="2" id="KW-0732">Signal</keyword>
<keyword evidence="1" id="KW-1133">Transmembrane helix</keyword>
<feature type="transmembrane region" description="Helical" evidence="1">
    <location>
        <begin position="75"/>
        <end position="93"/>
    </location>
</feature>
<evidence type="ECO:0000256" key="2">
    <source>
        <dbReference type="SAM" id="SignalP"/>
    </source>
</evidence>
<proteinExistence type="predicted"/>
<keyword evidence="1" id="KW-0812">Transmembrane</keyword>
<organism evidence="3 4">
    <name type="scientific">Parasponia andersonii</name>
    <name type="common">Sponia andersonii</name>
    <dbReference type="NCBI Taxonomy" id="3476"/>
    <lineage>
        <taxon>Eukaryota</taxon>
        <taxon>Viridiplantae</taxon>
        <taxon>Streptophyta</taxon>
        <taxon>Embryophyta</taxon>
        <taxon>Tracheophyta</taxon>
        <taxon>Spermatophyta</taxon>
        <taxon>Magnoliopsida</taxon>
        <taxon>eudicotyledons</taxon>
        <taxon>Gunneridae</taxon>
        <taxon>Pentapetalae</taxon>
        <taxon>rosids</taxon>
        <taxon>fabids</taxon>
        <taxon>Rosales</taxon>
        <taxon>Cannabaceae</taxon>
        <taxon>Parasponia</taxon>
    </lineage>
</organism>
<dbReference type="AlphaFoldDB" id="A0A2P5BVY5"/>
<evidence type="ECO:0000313" key="3">
    <source>
        <dbReference type="EMBL" id="PON52946.1"/>
    </source>
</evidence>
<accession>A0A2P5BVY5</accession>
<dbReference type="EMBL" id="JXTB01000213">
    <property type="protein sequence ID" value="PON52946.1"/>
    <property type="molecule type" value="Genomic_DNA"/>
</dbReference>
<evidence type="ECO:0000313" key="4">
    <source>
        <dbReference type="Proteomes" id="UP000237105"/>
    </source>
</evidence>